<sequence>MAPAEDECDYVRGLTTRAELVERIKQLGEGIFKAAQHSWENALAQVKIANPGLEFSTEGMGMLRKVVDGQIVIPDQYRQMEAEDEEEEEQD</sequence>
<accession>A0A392QAY2</accession>
<evidence type="ECO:0000313" key="1">
    <source>
        <dbReference type="EMBL" id="MCI20425.1"/>
    </source>
</evidence>
<protein>
    <submittedName>
        <fullName evidence="1">Uncharacterized protein</fullName>
    </submittedName>
</protein>
<evidence type="ECO:0000313" key="2">
    <source>
        <dbReference type="Proteomes" id="UP000265520"/>
    </source>
</evidence>
<dbReference type="Proteomes" id="UP000265520">
    <property type="component" value="Unassembled WGS sequence"/>
</dbReference>
<dbReference type="AlphaFoldDB" id="A0A392QAY2"/>
<comment type="caution">
    <text evidence="1">The sequence shown here is derived from an EMBL/GenBank/DDBJ whole genome shotgun (WGS) entry which is preliminary data.</text>
</comment>
<dbReference type="EMBL" id="LXQA010119772">
    <property type="protein sequence ID" value="MCI20425.1"/>
    <property type="molecule type" value="Genomic_DNA"/>
</dbReference>
<proteinExistence type="predicted"/>
<name>A0A392QAY2_9FABA</name>
<reference evidence="1 2" key="1">
    <citation type="journal article" date="2018" name="Front. Plant Sci.">
        <title>Red Clover (Trifolium pratense) and Zigzag Clover (T. medium) - A Picture of Genomic Similarities and Differences.</title>
        <authorList>
            <person name="Dluhosova J."/>
            <person name="Istvanek J."/>
            <person name="Nedelnik J."/>
            <person name="Repkova J."/>
        </authorList>
    </citation>
    <scope>NUCLEOTIDE SEQUENCE [LARGE SCALE GENOMIC DNA]</scope>
    <source>
        <strain evidence="2">cv. 10/8</strain>
        <tissue evidence="1">Leaf</tissue>
    </source>
</reference>
<organism evidence="1 2">
    <name type="scientific">Trifolium medium</name>
    <dbReference type="NCBI Taxonomy" id="97028"/>
    <lineage>
        <taxon>Eukaryota</taxon>
        <taxon>Viridiplantae</taxon>
        <taxon>Streptophyta</taxon>
        <taxon>Embryophyta</taxon>
        <taxon>Tracheophyta</taxon>
        <taxon>Spermatophyta</taxon>
        <taxon>Magnoliopsida</taxon>
        <taxon>eudicotyledons</taxon>
        <taxon>Gunneridae</taxon>
        <taxon>Pentapetalae</taxon>
        <taxon>rosids</taxon>
        <taxon>fabids</taxon>
        <taxon>Fabales</taxon>
        <taxon>Fabaceae</taxon>
        <taxon>Papilionoideae</taxon>
        <taxon>50 kb inversion clade</taxon>
        <taxon>NPAAA clade</taxon>
        <taxon>Hologalegina</taxon>
        <taxon>IRL clade</taxon>
        <taxon>Trifolieae</taxon>
        <taxon>Trifolium</taxon>
    </lineage>
</organism>
<feature type="non-terminal residue" evidence="1">
    <location>
        <position position="91"/>
    </location>
</feature>
<keyword evidence="2" id="KW-1185">Reference proteome</keyword>